<dbReference type="OrthoDB" id="9814380at2"/>
<protein>
    <submittedName>
        <fullName evidence="1">LamG domain-containing protein</fullName>
    </submittedName>
</protein>
<name>A0A4Q5LZV6_9BACT</name>
<reference evidence="1 2" key="1">
    <citation type="submission" date="2019-02" db="EMBL/GenBank/DDBJ databases">
        <title>Bacterial novel species Emticicia sp. 17J42-9 isolated from soil.</title>
        <authorList>
            <person name="Jung H.-Y."/>
        </authorList>
    </citation>
    <scope>NUCLEOTIDE SEQUENCE [LARGE SCALE GENOMIC DNA]</scope>
    <source>
        <strain evidence="1 2">17J42-9</strain>
    </source>
</reference>
<dbReference type="Pfam" id="PF13385">
    <property type="entry name" value="Laminin_G_3"/>
    <property type="match status" value="1"/>
</dbReference>
<comment type="caution">
    <text evidence="1">The sequence shown here is derived from an EMBL/GenBank/DDBJ whole genome shotgun (WGS) entry which is preliminary data.</text>
</comment>
<dbReference type="SUPFAM" id="SSF49899">
    <property type="entry name" value="Concanavalin A-like lectins/glucanases"/>
    <property type="match status" value="1"/>
</dbReference>
<evidence type="ECO:0000313" key="2">
    <source>
        <dbReference type="Proteomes" id="UP000293162"/>
    </source>
</evidence>
<evidence type="ECO:0000313" key="1">
    <source>
        <dbReference type="EMBL" id="RYU95097.1"/>
    </source>
</evidence>
<dbReference type="InterPro" id="IPR013320">
    <property type="entry name" value="ConA-like_dom_sf"/>
</dbReference>
<gene>
    <name evidence="1" type="ORF">EWM59_13690</name>
</gene>
<organism evidence="1 2">
    <name type="scientific">Emticicia agri</name>
    <dbReference type="NCBI Taxonomy" id="2492393"/>
    <lineage>
        <taxon>Bacteria</taxon>
        <taxon>Pseudomonadati</taxon>
        <taxon>Bacteroidota</taxon>
        <taxon>Cytophagia</taxon>
        <taxon>Cytophagales</taxon>
        <taxon>Leadbetterellaceae</taxon>
        <taxon>Emticicia</taxon>
    </lineage>
</organism>
<dbReference type="EMBL" id="SEWF01000018">
    <property type="protein sequence ID" value="RYU95097.1"/>
    <property type="molecule type" value="Genomic_DNA"/>
</dbReference>
<dbReference type="Proteomes" id="UP000293162">
    <property type="component" value="Unassembled WGS sequence"/>
</dbReference>
<accession>A0A4Q5LZV6</accession>
<dbReference type="PROSITE" id="PS51257">
    <property type="entry name" value="PROKAR_LIPOPROTEIN"/>
    <property type="match status" value="1"/>
</dbReference>
<dbReference type="GO" id="GO:0005975">
    <property type="term" value="P:carbohydrate metabolic process"/>
    <property type="evidence" value="ECO:0007669"/>
    <property type="project" value="UniProtKB-ARBA"/>
</dbReference>
<dbReference type="GO" id="GO:0004553">
    <property type="term" value="F:hydrolase activity, hydrolyzing O-glycosyl compounds"/>
    <property type="evidence" value="ECO:0007669"/>
    <property type="project" value="UniProtKB-ARBA"/>
</dbReference>
<proteinExistence type="predicted"/>
<dbReference type="RefSeq" id="WP_130021543.1">
    <property type="nucleotide sequence ID" value="NZ_SEWF01000018.1"/>
</dbReference>
<keyword evidence="2" id="KW-1185">Reference proteome</keyword>
<dbReference type="AlphaFoldDB" id="A0A4Q5LZV6"/>
<sequence length="286" mass="30255">MKTKKVSLGIFAALIVAGSIMVSCKEDAVSLPPIGGFNNADEVAASNLVAYWGLNGDGKEAKSGAMPSKSQNVTFASGGPKGQAANFTSGYLSYDAITALNSLPNATISMWVNVKNNGTNPASFFTLTRPNEWAGNINLMAETGWRKATSDTLVIKGLVVTKVAGNDSWQDSRNEPTKGGVQAALFGGKWTHIVMTWDGATSMFKIYANGVKISNPEWEARGTTGPLNFTTPTKAIIGAWGTNVSGGTAEAWQVPMTGMVDEIRVFNKALSDGDINSLYQLEMAGR</sequence>
<dbReference type="Gene3D" id="2.60.120.200">
    <property type="match status" value="1"/>
</dbReference>